<evidence type="ECO:0000313" key="2">
    <source>
        <dbReference type="EMBL" id="TYH42949.1"/>
    </source>
</evidence>
<evidence type="ECO:0008006" key="4">
    <source>
        <dbReference type="Google" id="ProtNLM"/>
    </source>
</evidence>
<keyword evidence="1" id="KW-1133">Transmembrane helix</keyword>
<accession>A0A5D2ILT7</accession>
<keyword evidence="1" id="KW-0812">Transmembrane</keyword>
<sequence length="98" mass="11539">MEAWALKILPASIIQHLWAILIQAGSLWIAWINACMLRGRHVMQLPLAQNSSWDWKKLMGLRNEAFQVFQVRDWLVQGQRYQVSKVWQEIRPKTSKVP</sequence>
<protein>
    <recommendedName>
        <fullName evidence="4">Reverse transcriptase zinc-binding domain-containing protein</fullName>
    </recommendedName>
</protein>
<dbReference type="EMBL" id="CM017633">
    <property type="protein sequence ID" value="TYH42949.1"/>
    <property type="molecule type" value="Genomic_DNA"/>
</dbReference>
<gene>
    <name evidence="2" type="ORF">ES332_D11G095300v1</name>
</gene>
<evidence type="ECO:0000313" key="3">
    <source>
        <dbReference type="Proteomes" id="UP000322667"/>
    </source>
</evidence>
<organism evidence="2 3">
    <name type="scientific">Gossypium tomentosum</name>
    <name type="common">Hawaiian cotton</name>
    <name type="synonym">Gossypium sandvicense</name>
    <dbReference type="NCBI Taxonomy" id="34277"/>
    <lineage>
        <taxon>Eukaryota</taxon>
        <taxon>Viridiplantae</taxon>
        <taxon>Streptophyta</taxon>
        <taxon>Embryophyta</taxon>
        <taxon>Tracheophyta</taxon>
        <taxon>Spermatophyta</taxon>
        <taxon>Magnoliopsida</taxon>
        <taxon>eudicotyledons</taxon>
        <taxon>Gunneridae</taxon>
        <taxon>Pentapetalae</taxon>
        <taxon>rosids</taxon>
        <taxon>malvids</taxon>
        <taxon>Malvales</taxon>
        <taxon>Malvaceae</taxon>
        <taxon>Malvoideae</taxon>
        <taxon>Gossypium</taxon>
    </lineage>
</organism>
<dbReference type="Proteomes" id="UP000322667">
    <property type="component" value="Chromosome D11"/>
</dbReference>
<reference evidence="2 3" key="1">
    <citation type="submission" date="2019-07" db="EMBL/GenBank/DDBJ databases">
        <title>WGS assembly of Gossypium tomentosum.</title>
        <authorList>
            <person name="Chen Z.J."/>
            <person name="Sreedasyam A."/>
            <person name="Ando A."/>
            <person name="Song Q."/>
            <person name="De L."/>
            <person name="Hulse-Kemp A."/>
            <person name="Ding M."/>
            <person name="Ye W."/>
            <person name="Kirkbride R."/>
            <person name="Jenkins J."/>
            <person name="Plott C."/>
            <person name="Lovell J."/>
            <person name="Lin Y.-M."/>
            <person name="Vaughn R."/>
            <person name="Liu B."/>
            <person name="Li W."/>
            <person name="Simpson S."/>
            <person name="Scheffler B."/>
            <person name="Saski C."/>
            <person name="Grover C."/>
            <person name="Hu G."/>
            <person name="Conover J."/>
            <person name="Carlson J."/>
            <person name="Shu S."/>
            <person name="Boston L."/>
            <person name="Williams M."/>
            <person name="Peterson D."/>
            <person name="Mcgee K."/>
            <person name="Jones D."/>
            <person name="Wendel J."/>
            <person name="Stelly D."/>
            <person name="Grimwood J."/>
            <person name="Schmutz J."/>
        </authorList>
    </citation>
    <scope>NUCLEOTIDE SEQUENCE [LARGE SCALE GENOMIC DNA]</scope>
    <source>
        <strain evidence="2">7179.01</strain>
    </source>
</reference>
<evidence type="ECO:0000256" key="1">
    <source>
        <dbReference type="SAM" id="Phobius"/>
    </source>
</evidence>
<keyword evidence="1" id="KW-0472">Membrane</keyword>
<feature type="transmembrane region" description="Helical" evidence="1">
    <location>
        <begin position="13"/>
        <end position="34"/>
    </location>
</feature>
<dbReference type="AlphaFoldDB" id="A0A5D2ILT7"/>
<name>A0A5D2ILT7_GOSTO</name>
<proteinExistence type="predicted"/>
<keyword evidence="3" id="KW-1185">Reference proteome</keyword>